<dbReference type="Pfam" id="PF01358">
    <property type="entry name" value="PARP_regulatory"/>
    <property type="match status" value="1"/>
</dbReference>
<sequence length="294" mass="35061">MPDIIYKYDQLTARKKYEKKPHAHVKDMHWGQRKLLIGEVYFLTKYFDPTKIILYVGAADGYHIKFMAEVMFPKNKFILYDPAHFKIKATQQIEIHKAFFTDADAKKYAANGANILFISDIRNLDVQKARKADNVHMFDDIVVEDLTRQRKWVEIIRPYRSFLKFRNRYDPGKSEYFDGPIYLQPWAPVSTETRMIVRKQDIDKMAYYDNAEFDEKLYYFNTQIRPKPNDAMKSVLDKLNIINCWDTNMELLILKKYLKYVTKNYNEQNLIKLFTDITAYLTAENRAHLSQLKK</sequence>
<evidence type="ECO:0000256" key="11">
    <source>
        <dbReference type="ARBA" id="ARBA00034661"/>
    </source>
</evidence>
<gene>
    <name evidence="14" type="ORF">Faunusvirus38_3</name>
</gene>
<keyword evidence="5" id="KW-0507">mRNA processing</keyword>
<organism evidence="14">
    <name type="scientific">Faunusvirus sp</name>
    <dbReference type="NCBI Taxonomy" id="2487766"/>
    <lineage>
        <taxon>Viruses</taxon>
        <taxon>Varidnaviria</taxon>
        <taxon>Bamfordvirae</taxon>
        <taxon>Nucleocytoviricota</taxon>
        <taxon>Megaviricetes</taxon>
        <taxon>Imitervirales</taxon>
        <taxon>Mimiviridae</taxon>
    </lineage>
</organism>
<evidence type="ECO:0000256" key="3">
    <source>
        <dbReference type="ARBA" id="ARBA00015701"/>
    </source>
</evidence>
<evidence type="ECO:0000256" key="7">
    <source>
        <dbReference type="ARBA" id="ARBA00022768"/>
    </source>
</evidence>
<keyword evidence="4" id="KW-0808">Transferase</keyword>
<dbReference type="InterPro" id="IPR025804">
    <property type="entry name" value="Pox/kineto_cap_MeTfrase"/>
</dbReference>
<keyword evidence="4" id="KW-0489">Methyltransferase</keyword>
<evidence type="ECO:0000256" key="6">
    <source>
        <dbReference type="ARBA" id="ARBA00022691"/>
    </source>
</evidence>
<dbReference type="PROSITE" id="PS51612">
    <property type="entry name" value="SAM_MT_2O_PK"/>
    <property type="match status" value="1"/>
</dbReference>
<dbReference type="EMBL" id="MK072169">
    <property type="protein sequence ID" value="AYV79689.1"/>
    <property type="molecule type" value="Genomic_DNA"/>
</dbReference>
<dbReference type="CDD" id="cd20760">
    <property type="entry name" value="capping_2-OMTase_Mimiviridae"/>
    <property type="match status" value="1"/>
</dbReference>
<accession>A0A3G5A2H8</accession>
<keyword evidence="10" id="KW-0506">mRNA capping</keyword>
<dbReference type="GO" id="GO:0006370">
    <property type="term" value="P:7-methylguanosine mRNA capping"/>
    <property type="evidence" value="ECO:0007669"/>
    <property type="project" value="UniProtKB-KW"/>
</dbReference>
<reference evidence="14" key="1">
    <citation type="submission" date="2018-10" db="EMBL/GenBank/DDBJ databases">
        <title>Hidden diversity of soil giant viruses.</title>
        <authorList>
            <person name="Schulz F."/>
            <person name="Alteio L."/>
            <person name="Goudeau D."/>
            <person name="Ryan E.M."/>
            <person name="Malmstrom R.R."/>
            <person name="Blanchard J."/>
            <person name="Woyke T."/>
        </authorList>
    </citation>
    <scope>NUCLEOTIDE SEQUENCE</scope>
    <source>
        <strain evidence="14">FNV1</strain>
    </source>
</reference>
<comment type="subcellular location">
    <subcellularLocation>
        <location evidence="1">Virion</location>
    </subcellularLocation>
</comment>
<name>A0A3G5A2H8_9VIRU</name>
<keyword evidence="6" id="KW-0949">S-adenosyl-L-methionine</keyword>
<comment type="subunit">
    <text evidence="12">Interacts with poly(A) polymerase catalytic subunit OPG063. Interacts with OPG109 and OPG123; these interactions might help linking transcription to capping and polyadenylation.</text>
</comment>
<dbReference type="SUPFAM" id="SSF53335">
    <property type="entry name" value="S-adenosyl-L-methionine-dependent methyltransferases"/>
    <property type="match status" value="1"/>
</dbReference>
<keyword evidence="8" id="KW-0946">Virion</keyword>
<evidence type="ECO:0000256" key="8">
    <source>
        <dbReference type="ARBA" id="ARBA00022844"/>
    </source>
</evidence>
<evidence type="ECO:0000256" key="1">
    <source>
        <dbReference type="ARBA" id="ARBA00004328"/>
    </source>
</evidence>
<comment type="function">
    <text evidence="11">Displays methyltransferase, positive regulation of the poly(A) polymerase and transcription elongation activities. Involved in the modification of both mRNA ends and in intermediate and late gene positive transcription elongation. At the mRNAs 5' end, methylates the ribose 2' OH group of the first transcribed nucleotide, thereby producing a 2'-O-methylpurine cap. At the 3' end, functions as a processivity factor which stimulates the activity of the viral poly(A) polymerase OPG063 that creates mRNA's poly(A) tail. In the presence of OPG102, OPG063 does not dissociate from the RNA allowing tail elongation to around 250 adenylates.</text>
</comment>
<dbReference type="GO" id="GO:0044423">
    <property type="term" value="C:virion component"/>
    <property type="evidence" value="ECO:0007669"/>
    <property type="project" value="UniProtKB-KW"/>
</dbReference>
<evidence type="ECO:0000256" key="12">
    <source>
        <dbReference type="ARBA" id="ARBA00046511"/>
    </source>
</evidence>
<keyword evidence="7" id="KW-0251">Elongation factor</keyword>
<evidence type="ECO:0000256" key="5">
    <source>
        <dbReference type="ARBA" id="ARBA00022664"/>
    </source>
</evidence>
<proteinExistence type="predicted"/>
<evidence type="ECO:0000256" key="2">
    <source>
        <dbReference type="ARBA" id="ARBA00011923"/>
    </source>
</evidence>
<evidence type="ECO:0000313" key="14">
    <source>
        <dbReference type="EMBL" id="AYV79689.1"/>
    </source>
</evidence>
<evidence type="ECO:0000256" key="9">
    <source>
        <dbReference type="ARBA" id="ARBA00022917"/>
    </source>
</evidence>
<protein>
    <recommendedName>
        <fullName evidence="3">Cap-specific mRNA (nucleoside-2'-O-)-methyltransferase</fullName>
        <ecNumber evidence="2">2.1.1.57</ecNumber>
    </recommendedName>
</protein>
<dbReference type="Gene3D" id="3.40.50.150">
    <property type="entry name" value="Vaccinia Virus protein VP39"/>
    <property type="match status" value="1"/>
</dbReference>
<keyword evidence="9" id="KW-0648">Protein biosynthesis</keyword>
<dbReference type="GO" id="GO:0032259">
    <property type="term" value="P:methylation"/>
    <property type="evidence" value="ECO:0007669"/>
    <property type="project" value="UniProtKB-KW"/>
</dbReference>
<dbReference type="EC" id="2.1.1.57" evidence="2"/>
<dbReference type="InterPro" id="IPR000176">
    <property type="entry name" value="mRNA_MeTrfase-like"/>
</dbReference>
<evidence type="ECO:0000256" key="4">
    <source>
        <dbReference type="ARBA" id="ARBA00022603"/>
    </source>
</evidence>
<comment type="catalytic activity">
    <reaction evidence="13">
        <text>a 5'-end (N(7)-methyl 5'-triphosphoguanosine)-ribonucleoside in mRNA + S-adenosyl-L-methionine = a 5'-end (N(7)-methyl 5'-triphosphoguanosine)-(2'-O-methyl-ribonucleoside) in mRNA + S-adenosyl-L-homocysteine + H(+)</text>
        <dbReference type="Rhea" id="RHEA:67020"/>
        <dbReference type="Rhea" id="RHEA-COMP:17167"/>
        <dbReference type="Rhea" id="RHEA-COMP:17168"/>
        <dbReference type="ChEBI" id="CHEBI:15378"/>
        <dbReference type="ChEBI" id="CHEBI:57856"/>
        <dbReference type="ChEBI" id="CHEBI:59789"/>
        <dbReference type="ChEBI" id="CHEBI:156461"/>
        <dbReference type="ChEBI" id="CHEBI:167609"/>
        <dbReference type="EC" id="2.1.1.57"/>
    </reaction>
</comment>
<evidence type="ECO:0000256" key="13">
    <source>
        <dbReference type="ARBA" id="ARBA00049042"/>
    </source>
</evidence>
<evidence type="ECO:0000256" key="10">
    <source>
        <dbReference type="ARBA" id="ARBA00023042"/>
    </source>
</evidence>
<dbReference type="InterPro" id="IPR029063">
    <property type="entry name" value="SAM-dependent_MTases_sf"/>
</dbReference>
<dbReference type="GO" id="GO:0004483">
    <property type="term" value="F:methyltransferase cap1 activity"/>
    <property type="evidence" value="ECO:0007669"/>
    <property type="project" value="UniProtKB-EC"/>
</dbReference>